<proteinExistence type="predicted"/>
<dbReference type="PATRIC" id="fig|515635.4.peg.659"/>
<keyword evidence="1" id="KW-0051">Antiviral defense</keyword>
<dbReference type="InParanoid" id="B8DZH7"/>
<dbReference type="eggNOG" id="COG1688">
    <property type="taxonomic scope" value="Bacteria"/>
</dbReference>
<dbReference type="GO" id="GO:0043571">
    <property type="term" value="P:maintenance of CRISPR repeat elements"/>
    <property type="evidence" value="ECO:0007669"/>
    <property type="project" value="InterPro"/>
</dbReference>
<dbReference type="InterPro" id="IPR013421">
    <property type="entry name" value="CRISPR-assoc_prot_Cas5_HALMA"/>
</dbReference>
<dbReference type="Proteomes" id="UP000007719">
    <property type="component" value="Chromosome"/>
</dbReference>
<gene>
    <name evidence="2" type="ordered locus">Dtur_0622</name>
</gene>
<dbReference type="GO" id="GO:0051607">
    <property type="term" value="P:defense response to virus"/>
    <property type="evidence" value="ECO:0007669"/>
    <property type="project" value="UniProtKB-KW"/>
</dbReference>
<dbReference type="EMBL" id="CP001251">
    <property type="protein sequence ID" value="ACK41910.1"/>
    <property type="molecule type" value="Genomic_DNA"/>
</dbReference>
<dbReference type="STRING" id="515635.Dtur_0622"/>
<sequence length="238" mass="28055">MKVLVFDIFGDLAHFRRFYTTSSPLSFSFPPPPTILGMIGAIAGIDRKKYLEVLCPENCKISLQIMNPIKKIRLGLNLINTKDNFWQPVKTKNHNARTQVKTEFIKDPRYRVYFYHKDENIFEDVINKIKNHETFFTFSLGLSELIGDFQFIKVAEFIEIKEKEEVYIHSLLPMSYISESKIIFEEGKSYFRERIPVIMNKERVVEKYEDVIYESNGKPIKAFVNSYYKGENLNVIFF</sequence>
<protein>
    <submittedName>
        <fullName evidence="2">CRISPR-associated protein Cas5, Hmari subtype</fullName>
    </submittedName>
</protein>
<dbReference type="NCBIfam" id="TIGR02593">
    <property type="entry name" value="CRISPR_cas5"/>
    <property type="match status" value="1"/>
</dbReference>
<name>B8DZH7_DICTD</name>
<dbReference type="AlphaFoldDB" id="B8DZH7"/>
<evidence type="ECO:0000313" key="2">
    <source>
        <dbReference type="EMBL" id="ACK41910.1"/>
    </source>
</evidence>
<accession>B8DZH7</accession>
<organism evidence="2 3">
    <name type="scientific">Dictyoglomus turgidum (strain DSM 6724 / Z-1310)</name>
    <dbReference type="NCBI Taxonomy" id="515635"/>
    <lineage>
        <taxon>Bacteria</taxon>
        <taxon>Pseudomonadati</taxon>
        <taxon>Dictyoglomota</taxon>
        <taxon>Dictyoglomia</taxon>
        <taxon>Dictyoglomales</taxon>
        <taxon>Dictyoglomaceae</taxon>
        <taxon>Dictyoglomus</taxon>
    </lineage>
</organism>
<keyword evidence="3" id="KW-1185">Reference proteome</keyword>
<dbReference type="KEGG" id="dtu:Dtur_0622"/>
<evidence type="ECO:0000256" key="1">
    <source>
        <dbReference type="ARBA" id="ARBA00023118"/>
    </source>
</evidence>
<dbReference type="InterPro" id="IPR013422">
    <property type="entry name" value="CRISPR-assoc_prot_Cas5_N"/>
</dbReference>
<dbReference type="Pfam" id="PF09704">
    <property type="entry name" value="Cas_Cas5d"/>
    <property type="match status" value="1"/>
</dbReference>
<dbReference type="NCBIfam" id="TIGR02592">
    <property type="entry name" value="cas_Cas5h"/>
    <property type="match status" value="1"/>
</dbReference>
<dbReference type="EnsemblBacteria" id="ACK41910">
    <property type="protein sequence ID" value="ACK41910"/>
    <property type="gene ID" value="Dtur_0622"/>
</dbReference>
<dbReference type="RefSeq" id="WP_012582995.1">
    <property type="nucleotide sequence ID" value="NC_011661.1"/>
</dbReference>
<dbReference type="Gene3D" id="3.30.70.2660">
    <property type="match status" value="1"/>
</dbReference>
<dbReference type="InterPro" id="IPR021124">
    <property type="entry name" value="CRISPR-assoc_prot_Cas5"/>
</dbReference>
<evidence type="ECO:0000313" key="3">
    <source>
        <dbReference type="Proteomes" id="UP000007719"/>
    </source>
</evidence>
<reference evidence="3" key="1">
    <citation type="journal article" date="2016" name="Front. Microbiol.">
        <title>The complete genome sequence of hyperthermophile Dictyoglomus turgidum DSM 6724 reveals a specialized carbohydrate fermentor.</title>
        <authorList>
            <person name="Brumm P.J."/>
            <person name="Gowda K."/>
            <person name="Robb F.T."/>
            <person name="Mead D.A."/>
        </authorList>
    </citation>
    <scope>NUCLEOTIDE SEQUENCE [LARGE SCALE GENOMIC DNA]</scope>
    <source>
        <strain evidence="3">DSM 6724 / Z-1310</strain>
    </source>
</reference>
<dbReference type="HOGENOM" id="CLU_090888_1_0_0"/>
<dbReference type="OrthoDB" id="1805474at2"/>